<dbReference type="Pfam" id="PF02518">
    <property type="entry name" value="HATPase_c"/>
    <property type="match status" value="1"/>
</dbReference>
<feature type="modified residue" description="4-aspartylphosphate" evidence="7">
    <location>
        <position position="1104"/>
    </location>
</feature>
<dbReference type="InterPro" id="IPR011110">
    <property type="entry name" value="Reg_prop"/>
</dbReference>
<dbReference type="Gene3D" id="1.10.287.130">
    <property type="match status" value="1"/>
</dbReference>
<dbReference type="CDD" id="cd17546">
    <property type="entry name" value="REC_hyHK_CKI1_RcsC-like"/>
    <property type="match status" value="1"/>
</dbReference>
<feature type="chain" id="PRO_5005515094" description="histidine kinase" evidence="8">
    <location>
        <begin position="19"/>
        <end position="1181"/>
    </location>
</feature>
<gene>
    <name evidence="11" type="ORF">MBSD_n2432</name>
</gene>
<evidence type="ECO:0000256" key="3">
    <source>
        <dbReference type="ARBA" id="ARBA00022553"/>
    </source>
</evidence>
<dbReference type="EC" id="2.7.13.3" evidence="2"/>
<organism evidence="11">
    <name type="scientific">Mizugakiibacter sediminis</name>
    <dbReference type="NCBI Taxonomy" id="1475481"/>
    <lineage>
        <taxon>Bacteria</taxon>
        <taxon>Pseudomonadati</taxon>
        <taxon>Pseudomonadota</taxon>
        <taxon>Gammaproteobacteria</taxon>
        <taxon>Lysobacterales</taxon>
        <taxon>Rhodanobacteraceae</taxon>
        <taxon>Mizugakiibacter</taxon>
    </lineage>
</organism>
<dbReference type="Pfam" id="PF00512">
    <property type="entry name" value="HisKA"/>
    <property type="match status" value="1"/>
</dbReference>
<dbReference type="SUPFAM" id="SSF52172">
    <property type="entry name" value="CheY-like"/>
    <property type="match status" value="1"/>
</dbReference>
<dbReference type="GO" id="GO:0009927">
    <property type="term" value="F:histidine phosphotransfer kinase activity"/>
    <property type="evidence" value="ECO:0007669"/>
    <property type="project" value="TreeGrafter"/>
</dbReference>
<keyword evidence="6" id="KW-0902">Two-component regulatory system</keyword>
<dbReference type="SMART" id="SM00448">
    <property type="entry name" value="REC"/>
    <property type="match status" value="1"/>
</dbReference>
<dbReference type="PANTHER" id="PTHR43047">
    <property type="entry name" value="TWO-COMPONENT HISTIDINE PROTEIN KINASE"/>
    <property type="match status" value="1"/>
</dbReference>
<dbReference type="Gene3D" id="2.130.10.10">
    <property type="entry name" value="YVTN repeat-like/Quinoprotein amine dehydrogenase"/>
    <property type="match status" value="3"/>
</dbReference>
<dbReference type="SUPFAM" id="SSF63829">
    <property type="entry name" value="Calcium-dependent phosphotriesterase"/>
    <property type="match status" value="2"/>
</dbReference>
<proteinExistence type="predicted"/>
<dbReference type="OrthoDB" id="176203at2"/>
<evidence type="ECO:0000256" key="2">
    <source>
        <dbReference type="ARBA" id="ARBA00012438"/>
    </source>
</evidence>
<dbReference type="RefSeq" id="WP_062537672.1">
    <property type="nucleotide sequence ID" value="NZ_DF970243.1"/>
</dbReference>
<dbReference type="GO" id="GO:0000155">
    <property type="term" value="F:phosphorelay sensor kinase activity"/>
    <property type="evidence" value="ECO:0007669"/>
    <property type="project" value="InterPro"/>
</dbReference>
<evidence type="ECO:0000256" key="7">
    <source>
        <dbReference type="PROSITE-ProRule" id="PRU00169"/>
    </source>
</evidence>
<evidence type="ECO:0000256" key="8">
    <source>
        <dbReference type="SAM" id="SignalP"/>
    </source>
</evidence>
<dbReference type="PROSITE" id="PS50110">
    <property type="entry name" value="RESPONSE_REGULATORY"/>
    <property type="match status" value="1"/>
</dbReference>
<evidence type="ECO:0000256" key="6">
    <source>
        <dbReference type="ARBA" id="ARBA00023012"/>
    </source>
</evidence>
<dbReference type="InterPro" id="IPR004358">
    <property type="entry name" value="Sig_transdc_His_kin-like_C"/>
</dbReference>
<name>A0A0K8QQY1_9GAMM</name>
<dbReference type="Proteomes" id="UP000253740">
    <property type="component" value="Unassembled WGS sequence"/>
</dbReference>
<evidence type="ECO:0000256" key="4">
    <source>
        <dbReference type="ARBA" id="ARBA00022679"/>
    </source>
</evidence>
<dbReference type="InterPro" id="IPR001789">
    <property type="entry name" value="Sig_transdc_resp-reg_receiver"/>
</dbReference>
<dbReference type="InterPro" id="IPR011123">
    <property type="entry name" value="Y_Y_Y"/>
</dbReference>
<comment type="catalytic activity">
    <reaction evidence="1">
        <text>ATP + protein L-histidine = ADP + protein N-phospho-L-histidine.</text>
        <dbReference type="EC" id="2.7.13.3"/>
    </reaction>
</comment>
<dbReference type="CDD" id="cd00082">
    <property type="entry name" value="HisKA"/>
    <property type="match status" value="1"/>
</dbReference>
<dbReference type="AlphaFoldDB" id="A0A0K8QQY1"/>
<dbReference type="InterPro" id="IPR036890">
    <property type="entry name" value="HATPase_C_sf"/>
</dbReference>
<dbReference type="STRING" id="1475481.GCA_000953855_02481"/>
<sequence>MLQALLLGAALAAAPAPAPLPTPLFRHYGVDDGLPSSAVYMTVQDREGFLWIGTRDGLARYDGVGFEVFRHDDRDPGSLPANDISTLFVDRDGGVWAGGEGTGLNRYDAKTQRFEHWRHDPKDPASLAGDDVWALAQTPDGALWVGLYAAGLDRLAPDAKGFIHLRHDDADPASLVSDTVMSLQVDAKGRLWIGTDAGLDLREPDGRLRHVVFPGVDGPLRIWRTEERGDAVLAATNAGVFAVDGDAVARRLAVDGLDAHGVYATAHDARGALWLATANGLDYIDADGRYRHIAAVPGLAGALPGAVQMHVLCDREGGLWFSSQDGGLAYLPPRWQAFGYYRHLPDHPESLSPGRIPSLAPARDGRLLVGGQTGSVDRLDPATGKVEHVAFVPPGLPSTRQVEALAEDAAGRLWIGQQGLAVADAGRVRAVQGLPANVRVQLLAIAADGSVYASLSGAGVYRVDAATLHAEAVAGSNDTPDAGQTEQMRFDVRGALWRATGAGMDRLSAGATRFAPVPGIAPGHVFGFAFADDGTLWLARADALEHYRLDGDRALRIGGAGAAEGWAAGRVSGLAVDARGRVWAGTLRELLRYDPDRRRLDGFGTRDGLLSQEIVPRALLRVGDVLYAGTPRGVIAIHAEVAPPAAPAPLLALTAISVRRDGRAVPLQPRGGRVDLRWSDRGLRIEARALSYVDPQRNRYQFRVDGFDADWVDAGSRGVRELAGLGAGDYRVEVRARTGDGAWGMLAAPLSVRVSAPPWNTPWAWAAYALAAALLTLLAAAAWRRRVEQRHRVALAEQQRRLAEEASAAKTRFLATMGHEIRTPMTGVLGMAELLLRTPLAERQREYAEAIQRSGTLLLKLVNDALDLARIEAGRFELESAPLDPAALLREVAELETGMAARKGLALRVEIAADAPRALRGDALRIQQVLLNLASNAIKFTERGEVRLALARAADGSAQFSVTDTGPGIPEASRERLFQRFEQDEAGEGRRQGGSGLGLAICRELVALMGGRIEVASAPGQGSTFRVCLPLPECAPPGDAARGASPAAPAPGALRVLLVEDDATVAQVIAGLLEAQGHAVRHAPHGLAALSELDTAGCDAMLLDLDLPGVDGFQLARMIRARERGGARLPIVAITARSGGDEEAQALAAGMDRFLRKPLTGAQLAEALHEVTDAKRRERNA</sequence>
<dbReference type="SMART" id="SM00387">
    <property type="entry name" value="HATPase_c"/>
    <property type="match status" value="1"/>
</dbReference>
<evidence type="ECO:0000259" key="9">
    <source>
        <dbReference type="PROSITE" id="PS50109"/>
    </source>
</evidence>
<evidence type="ECO:0000313" key="12">
    <source>
        <dbReference type="Proteomes" id="UP000253740"/>
    </source>
</evidence>
<evidence type="ECO:0000256" key="1">
    <source>
        <dbReference type="ARBA" id="ARBA00000085"/>
    </source>
</evidence>
<dbReference type="InterPro" id="IPR003661">
    <property type="entry name" value="HisK_dim/P_dom"/>
</dbReference>
<feature type="signal peptide" evidence="8">
    <location>
        <begin position="1"/>
        <end position="18"/>
    </location>
</feature>
<evidence type="ECO:0000256" key="5">
    <source>
        <dbReference type="ARBA" id="ARBA00022777"/>
    </source>
</evidence>
<feature type="domain" description="Response regulatory" evidence="10">
    <location>
        <begin position="1055"/>
        <end position="1172"/>
    </location>
</feature>
<dbReference type="Gene3D" id="3.30.565.10">
    <property type="entry name" value="Histidine kinase-like ATPase, C-terminal domain"/>
    <property type="match status" value="1"/>
</dbReference>
<dbReference type="Pfam" id="PF07495">
    <property type="entry name" value="Y_Y_Y"/>
    <property type="match status" value="1"/>
</dbReference>
<dbReference type="InterPro" id="IPR003594">
    <property type="entry name" value="HATPase_dom"/>
</dbReference>
<dbReference type="Gene3D" id="2.60.40.10">
    <property type="entry name" value="Immunoglobulins"/>
    <property type="match status" value="1"/>
</dbReference>
<keyword evidence="3 7" id="KW-0597">Phosphoprotein</keyword>
<dbReference type="SUPFAM" id="SSF55874">
    <property type="entry name" value="ATPase domain of HSP90 chaperone/DNA topoisomerase II/histidine kinase"/>
    <property type="match status" value="1"/>
</dbReference>
<evidence type="ECO:0000313" key="11">
    <source>
        <dbReference type="EMBL" id="GAP67116.1"/>
    </source>
</evidence>
<dbReference type="InterPro" id="IPR011006">
    <property type="entry name" value="CheY-like_superfamily"/>
</dbReference>
<dbReference type="PANTHER" id="PTHR43047:SF72">
    <property type="entry name" value="OSMOSENSING HISTIDINE PROTEIN KINASE SLN1"/>
    <property type="match status" value="1"/>
</dbReference>
<dbReference type="CDD" id="cd16922">
    <property type="entry name" value="HATPase_EvgS-ArcB-TorS-like"/>
    <property type="match status" value="1"/>
</dbReference>
<dbReference type="EMBL" id="DF970243">
    <property type="protein sequence ID" value="GAP67116.1"/>
    <property type="molecule type" value="Genomic_DNA"/>
</dbReference>
<keyword evidence="4" id="KW-0808">Transferase</keyword>
<dbReference type="GO" id="GO:0005886">
    <property type="term" value="C:plasma membrane"/>
    <property type="evidence" value="ECO:0007669"/>
    <property type="project" value="TreeGrafter"/>
</dbReference>
<dbReference type="Pfam" id="PF07494">
    <property type="entry name" value="Reg_prop"/>
    <property type="match status" value="3"/>
</dbReference>
<dbReference type="PRINTS" id="PR00344">
    <property type="entry name" value="BCTRLSENSOR"/>
</dbReference>
<dbReference type="SUPFAM" id="SSF47384">
    <property type="entry name" value="Homodimeric domain of signal transducing histidine kinase"/>
    <property type="match status" value="1"/>
</dbReference>
<dbReference type="Pfam" id="PF00072">
    <property type="entry name" value="Response_reg"/>
    <property type="match status" value="1"/>
</dbReference>
<dbReference type="SMART" id="SM00388">
    <property type="entry name" value="HisKA"/>
    <property type="match status" value="1"/>
</dbReference>
<keyword evidence="8" id="KW-0732">Signal</keyword>
<dbReference type="InterPro" id="IPR005467">
    <property type="entry name" value="His_kinase_dom"/>
</dbReference>
<evidence type="ECO:0000259" key="10">
    <source>
        <dbReference type="PROSITE" id="PS50110"/>
    </source>
</evidence>
<dbReference type="FunFam" id="1.10.287.130:FF:000028">
    <property type="entry name" value="Hybrid signal transduction histidine kinase"/>
    <property type="match status" value="1"/>
</dbReference>
<keyword evidence="5 11" id="KW-0418">Kinase</keyword>
<protein>
    <recommendedName>
        <fullName evidence="2">histidine kinase</fullName>
        <ecNumber evidence="2">2.7.13.3</ecNumber>
    </recommendedName>
</protein>
<dbReference type="PROSITE" id="PS50109">
    <property type="entry name" value="HIS_KIN"/>
    <property type="match status" value="1"/>
</dbReference>
<keyword evidence="12" id="KW-1185">Reference proteome</keyword>
<dbReference type="FunFam" id="3.30.565.10:FF:000010">
    <property type="entry name" value="Sensor histidine kinase RcsC"/>
    <property type="match status" value="1"/>
</dbReference>
<dbReference type="Gene3D" id="3.40.50.2300">
    <property type="match status" value="1"/>
</dbReference>
<dbReference type="InterPro" id="IPR036097">
    <property type="entry name" value="HisK_dim/P_sf"/>
</dbReference>
<reference evidence="11" key="1">
    <citation type="submission" date="2015-08" db="EMBL/GenBank/DDBJ databases">
        <title>Complete DNA Sequence of Pseudomonas syringae pv. actinidiae, the Causal Agent of Kiwifruit Canker Disease.</title>
        <authorList>
            <person name="Rikkerink E.H.A."/>
            <person name="Fineran P.C."/>
        </authorList>
    </citation>
    <scope>NUCLEOTIDE SEQUENCE</scope>
    <source>
        <strain evidence="11">SkMP5</strain>
    </source>
</reference>
<feature type="domain" description="Histidine kinase" evidence="9">
    <location>
        <begin position="816"/>
        <end position="1033"/>
    </location>
</feature>
<dbReference type="InterPro" id="IPR015943">
    <property type="entry name" value="WD40/YVTN_repeat-like_dom_sf"/>
</dbReference>
<accession>A0A0K8QQY1</accession>
<dbReference type="InterPro" id="IPR013783">
    <property type="entry name" value="Ig-like_fold"/>
</dbReference>